<keyword evidence="4" id="KW-1185">Reference proteome</keyword>
<feature type="compositionally biased region" description="Acidic residues" evidence="1">
    <location>
        <begin position="410"/>
        <end position="439"/>
    </location>
</feature>
<dbReference type="InterPro" id="IPR045931">
    <property type="entry name" value="DUF6350"/>
</dbReference>
<keyword evidence="2" id="KW-1133">Transmembrane helix</keyword>
<evidence type="ECO:0000256" key="1">
    <source>
        <dbReference type="SAM" id="MobiDB-lite"/>
    </source>
</evidence>
<evidence type="ECO:0008006" key="5">
    <source>
        <dbReference type="Google" id="ProtNLM"/>
    </source>
</evidence>
<dbReference type="RefSeq" id="WP_183336649.1">
    <property type="nucleotide sequence ID" value="NZ_JACHZG010000001.1"/>
</dbReference>
<reference evidence="3 4" key="1">
    <citation type="submission" date="2020-08" db="EMBL/GenBank/DDBJ databases">
        <title>Sequencing the genomes of 1000 actinobacteria strains.</title>
        <authorList>
            <person name="Klenk H.-P."/>
        </authorList>
    </citation>
    <scope>NUCLEOTIDE SEQUENCE [LARGE SCALE GENOMIC DNA]</scope>
    <source>
        <strain evidence="3 4">DSM 11053</strain>
    </source>
</reference>
<keyword evidence="2" id="KW-0812">Transmembrane</keyword>
<feature type="transmembrane region" description="Helical" evidence="2">
    <location>
        <begin position="203"/>
        <end position="224"/>
    </location>
</feature>
<protein>
    <recommendedName>
        <fullName evidence="5">Integral membrane protein</fullName>
    </recommendedName>
</protein>
<feature type="transmembrane region" description="Helical" evidence="2">
    <location>
        <begin position="339"/>
        <end position="359"/>
    </location>
</feature>
<dbReference type="EMBL" id="JACHZG010000001">
    <property type="protein sequence ID" value="MBB3325630.1"/>
    <property type="molecule type" value="Genomic_DNA"/>
</dbReference>
<feature type="transmembrane region" description="Helical" evidence="2">
    <location>
        <begin position="236"/>
        <end position="255"/>
    </location>
</feature>
<gene>
    <name evidence="3" type="ORF">FHX39_000574</name>
</gene>
<dbReference type="Pfam" id="PF19877">
    <property type="entry name" value="DUF6350"/>
    <property type="match status" value="1"/>
</dbReference>
<name>A0A7W5JSV5_9ACTN</name>
<comment type="caution">
    <text evidence="3">The sequence shown here is derived from an EMBL/GenBank/DDBJ whole genome shotgun (WGS) entry which is preliminary data.</text>
</comment>
<feature type="transmembrane region" description="Helical" evidence="2">
    <location>
        <begin position="267"/>
        <end position="289"/>
    </location>
</feature>
<feature type="region of interest" description="Disordered" evidence="1">
    <location>
        <begin position="409"/>
        <end position="439"/>
    </location>
</feature>
<feature type="transmembrane region" description="Helical" evidence="2">
    <location>
        <begin position="163"/>
        <end position="182"/>
    </location>
</feature>
<feature type="transmembrane region" description="Helical" evidence="2">
    <location>
        <begin position="104"/>
        <end position="123"/>
    </location>
</feature>
<feature type="transmembrane region" description="Helical" evidence="2">
    <location>
        <begin position="379"/>
        <end position="401"/>
    </location>
</feature>
<proteinExistence type="predicted"/>
<keyword evidence="2" id="KW-0472">Membrane</keyword>
<accession>A0A7W5JSV5</accession>
<sequence>MASLTSPRRPDATERHRVVLEASEAVRDVDRTDVDPVSWPVAAVVGGLATAAVGWVVVTGLVVCGWLMGDDAGLPDALRLGTRLWLLGGGVPVTVGGLEVSLVPWGLTVVTAGLLWRFGGYAARRVAPGSRTGPFAVAAVVTLAYAAPVLVAAGLFGEPWRAPGRWAVIVLVLLVAAWAGAGSRVGRPVGSSWPTLLTGLPRAVAGAVGVLLLAGAAVLVLGLVTGWDRVVGLNDALQAGAVGTVLLVLVQATVLPNALVWSGSYALGSGFSLGSGSVVAPAATSVGVLPGLPLLGALPAAGPGSTLQLWWLALGAVAGALAAWLVLRGGVTRRFDASTLLGGLAGVVSGLVFTVLAWTTSGDLGVERLTGLGPRLVPLLVMSTTTLGLSGMVAGAVIGVVRHLARPSAEAEDGGAEETEVIDAGDPTQETEETEVIAR</sequence>
<evidence type="ECO:0000256" key="2">
    <source>
        <dbReference type="SAM" id="Phobius"/>
    </source>
</evidence>
<evidence type="ECO:0000313" key="4">
    <source>
        <dbReference type="Proteomes" id="UP000565572"/>
    </source>
</evidence>
<dbReference type="Proteomes" id="UP000565572">
    <property type="component" value="Unassembled WGS sequence"/>
</dbReference>
<dbReference type="AlphaFoldDB" id="A0A7W5JSV5"/>
<evidence type="ECO:0000313" key="3">
    <source>
        <dbReference type="EMBL" id="MBB3325630.1"/>
    </source>
</evidence>
<feature type="transmembrane region" description="Helical" evidence="2">
    <location>
        <begin position="309"/>
        <end position="327"/>
    </location>
</feature>
<organism evidence="3 4">
    <name type="scientific">Microlunatus antarcticus</name>
    <dbReference type="NCBI Taxonomy" id="53388"/>
    <lineage>
        <taxon>Bacteria</taxon>
        <taxon>Bacillati</taxon>
        <taxon>Actinomycetota</taxon>
        <taxon>Actinomycetes</taxon>
        <taxon>Propionibacteriales</taxon>
        <taxon>Propionibacteriaceae</taxon>
        <taxon>Microlunatus</taxon>
    </lineage>
</organism>
<feature type="transmembrane region" description="Helical" evidence="2">
    <location>
        <begin position="41"/>
        <end position="68"/>
    </location>
</feature>
<feature type="transmembrane region" description="Helical" evidence="2">
    <location>
        <begin position="135"/>
        <end position="157"/>
    </location>
</feature>